<dbReference type="Proteomes" id="UP000595437">
    <property type="component" value="Chromosome 1"/>
</dbReference>
<keyword evidence="2" id="KW-0813">Transport</keyword>
<evidence type="ECO:0000256" key="6">
    <source>
        <dbReference type="SAM" id="Phobius"/>
    </source>
</evidence>
<evidence type="ECO:0000256" key="2">
    <source>
        <dbReference type="ARBA" id="ARBA00022448"/>
    </source>
</evidence>
<dbReference type="Gene3D" id="1.20.1250.20">
    <property type="entry name" value="MFS general substrate transporter like domains"/>
    <property type="match status" value="1"/>
</dbReference>
<evidence type="ECO:0000256" key="3">
    <source>
        <dbReference type="ARBA" id="ARBA00022692"/>
    </source>
</evidence>
<feature type="transmembrane region" description="Helical" evidence="6">
    <location>
        <begin position="9"/>
        <end position="32"/>
    </location>
</feature>
<feature type="transmembrane region" description="Helical" evidence="6">
    <location>
        <begin position="175"/>
        <end position="198"/>
    </location>
</feature>
<keyword evidence="3 6" id="KW-0812">Transmembrane</keyword>
<comment type="subcellular location">
    <subcellularLocation>
        <location evidence="1">Membrane</location>
        <topology evidence="1">Multi-pass membrane protein</topology>
    </subcellularLocation>
</comment>
<dbReference type="InterPro" id="IPR050930">
    <property type="entry name" value="MFS_Vesicular_Transporter"/>
</dbReference>
<sequence length="220" mass="23680">MIQSKRQKLIAVVIGTINFFSAICVSLQSPFYPDKALEKGATSSQYGLVFGVFELTVFIVCPIIEDPNLFVIAGIITRICEALGNSAFITASFSIIAQEFSNNVATMFSTIEMCFGFGLIVGPTMGAYLYVMGGFFLPFVILGTSLLVSSLFAQFVLPPMVISRNSDSKAGVLEAISILPIALACLCVFSASLSLGFLQVNLEPHLKEFNTTTMTVGMFS</sequence>
<feature type="transmembrane region" description="Helical" evidence="6">
    <location>
        <begin position="128"/>
        <end position="155"/>
    </location>
</feature>
<evidence type="ECO:0000313" key="7">
    <source>
        <dbReference type="EMBL" id="QQP56168.1"/>
    </source>
</evidence>
<gene>
    <name evidence="7" type="ORF">FKW44_000748</name>
</gene>
<dbReference type="SUPFAM" id="SSF103473">
    <property type="entry name" value="MFS general substrate transporter"/>
    <property type="match status" value="1"/>
</dbReference>
<evidence type="ECO:0000313" key="8">
    <source>
        <dbReference type="Proteomes" id="UP000595437"/>
    </source>
</evidence>
<dbReference type="GO" id="GO:0016020">
    <property type="term" value="C:membrane"/>
    <property type="evidence" value="ECO:0007669"/>
    <property type="project" value="UniProtKB-SubCell"/>
</dbReference>
<dbReference type="InterPro" id="IPR036259">
    <property type="entry name" value="MFS_trans_sf"/>
</dbReference>
<protein>
    <recommendedName>
        <fullName evidence="9">MFS-type transporter SLC18B1</fullName>
    </recommendedName>
</protein>
<keyword evidence="5 6" id="KW-0472">Membrane</keyword>
<evidence type="ECO:0000256" key="1">
    <source>
        <dbReference type="ARBA" id="ARBA00004141"/>
    </source>
</evidence>
<dbReference type="Pfam" id="PF07690">
    <property type="entry name" value="MFS_1"/>
    <property type="match status" value="1"/>
</dbReference>
<feature type="transmembrane region" description="Helical" evidence="6">
    <location>
        <begin position="76"/>
        <end position="97"/>
    </location>
</feature>
<dbReference type="PANTHER" id="PTHR23506">
    <property type="entry name" value="GH10249P"/>
    <property type="match status" value="1"/>
</dbReference>
<evidence type="ECO:0000256" key="5">
    <source>
        <dbReference type="ARBA" id="ARBA00023136"/>
    </source>
</evidence>
<dbReference type="GO" id="GO:0022857">
    <property type="term" value="F:transmembrane transporter activity"/>
    <property type="evidence" value="ECO:0007669"/>
    <property type="project" value="InterPro"/>
</dbReference>
<name>A0A7T8KI17_CALRO</name>
<dbReference type="OrthoDB" id="446368at2759"/>
<feature type="transmembrane region" description="Helical" evidence="6">
    <location>
        <begin position="44"/>
        <end position="64"/>
    </location>
</feature>
<keyword evidence="4 6" id="KW-1133">Transmembrane helix</keyword>
<proteinExistence type="predicted"/>
<organism evidence="7 8">
    <name type="scientific">Caligus rogercresseyi</name>
    <name type="common">Sea louse</name>
    <dbReference type="NCBI Taxonomy" id="217165"/>
    <lineage>
        <taxon>Eukaryota</taxon>
        <taxon>Metazoa</taxon>
        <taxon>Ecdysozoa</taxon>
        <taxon>Arthropoda</taxon>
        <taxon>Crustacea</taxon>
        <taxon>Multicrustacea</taxon>
        <taxon>Hexanauplia</taxon>
        <taxon>Copepoda</taxon>
        <taxon>Siphonostomatoida</taxon>
        <taxon>Caligidae</taxon>
        <taxon>Caligus</taxon>
    </lineage>
</organism>
<reference evidence="8" key="1">
    <citation type="submission" date="2021-01" db="EMBL/GenBank/DDBJ databases">
        <title>Caligus Genome Assembly.</title>
        <authorList>
            <person name="Gallardo-Escarate C."/>
        </authorList>
    </citation>
    <scope>NUCLEOTIDE SEQUENCE [LARGE SCALE GENOMIC DNA]</scope>
</reference>
<feature type="transmembrane region" description="Helical" evidence="6">
    <location>
        <begin position="103"/>
        <end position="121"/>
    </location>
</feature>
<evidence type="ECO:0008006" key="9">
    <source>
        <dbReference type="Google" id="ProtNLM"/>
    </source>
</evidence>
<dbReference type="EMBL" id="CP045890">
    <property type="protein sequence ID" value="QQP56168.1"/>
    <property type="molecule type" value="Genomic_DNA"/>
</dbReference>
<accession>A0A7T8KI17</accession>
<dbReference type="AlphaFoldDB" id="A0A7T8KI17"/>
<dbReference type="PANTHER" id="PTHR23506:SF26">
    <property type="entry name" value="MFS-TYPE TRANSPORTER SLC18B1"/>
    <property type="match status" value="1"/>
</dbReference>
<evidence type="ECO:0000256" key="4">
    <source>
        <dbReference type="ARBA" id="ARBA00022989"/>
    </source>
</evidence>
<dbReference type="InterPro" id="IPR011701">
    <property type="entry name" value="MFS"/>
</dbReference>
<keyword evidence="8" id="KW-1185">Reference proteome</keyword>